<dbReference type="AlphaFoldDB" id="A0A1F7UPG7"/>
<gene>
    <name evidence="2" type="ORF">A3B21_02355</name>
</gene>
<feature type="region of interest" description="Disordered" evidence="1">
    <location>
        <begin position="35"/>
        <end position="54"/>
    </location>
</feature>
<accession>A0A1F7UPG7</accession>
<reference evidence="2 3" key="1">
    <citation type="journal article" date="2016" name="Nat. Commun.">
        <title>Thousands of microbial genomes shed light on interconnected biogeochemical processes in an aquifer system.</title>
        <authorList>
            <person name="Anantharaman K."/>
            <person name="Brown C.T."/>
            <person name="Hug L.A."/>
            <person name="Sharon I."/>
            <person name="Castelle C.J."/>
            <person name="Probst A.J."/>
            <person name="Thomas B.C."/>
            <person name="Singh A."/>
            <person name="Wilkins M.J."/>
            <person name="Karaoz U."/>
            <person name="Brodie E.L."/>
            <person name="Williams K.H."/>
            <person name="Hubbard S.S."/>
            <person name="Banfield J.F."/>
        </authorList>
    </citation>
    <scope>NUCLEOTIDE SEQUENCE [LARGE SCALE GENOMIC DNA]</scope>
</reference>
<sequence length="267" mass="31857">MMTTNKIEVVVPRAWYQGRNFRPATYTMRDRHAEEARRHKEEQLERERSGEAERQRLQAMASKLQQELRRLAGQDRYYGAGYDCGLRQVGKLLIKAGDARLPQSVEELTHWIEQAEVLRKEAKAELQRQAQEEHERRVQERKFYKQRMVGALEDVRVFLKSSKREADEGLVAEANELVELGMLPQADFLVLQSRVCMYAREERRFEDLLEEYADWADTVSERGGVKLREDKRLHRTYGTYSWLRRGKTIDRDKRRTWRREVQALRWT</sequence>
<evidence type="ECO:0000313" key="3">
    <source>
        <dbReference type="Proteomes" id="UP000176897"/>
    </source>
</evidence>
<comment type="caution">
    <text evidence="2">The sequence shown here is derived from an EMBL/GenBank/DDBJ whole genome shotgun (WGS) entry which is preliminary data.</text>
</comment>
<dbReference type="Proteomes" id="UP000176897">
    <property type="component" value="Unassembled WGS sequence"/>
</dbReference>
<protein>
    <submittedName>
        <fullName evidence="2">Uncharacterized protein</fullName>
    </submittedName>
</protein>
<dbReference type="EMBL" id="MGEJ01000014">
    <property type="protein sequence ID" value="OGL80190.1"/>
    <property type="molecule type" value="Genomic_DNA"/>
</dbReference>
<name>A0A1F7UPG7_9BACT</name>
<proteinExistence type="predicted"/>
<evidence type="ECO:0000313" key="2">
    <source>
        <dbReference type="EMBL" id="OGL80190.1"/>
    </source>
</evidence>
<evidence type="ECO:0000256" key="1">
    <source>
        <dbReference type="SAM" id="MobiDB-lite"/>
    </source>
</evidence>
<organism evidence="2 3">
    <name type="scientific">Candidatus Uhrbacteria bacterium RIFCSPLOWO2_01_FULL_47_24</name>
    <dbReference type="NCBI Taxonomy" id="1802401"/>
    <lineage>
        <taxon>Bacteria</taxon>
        <taxon>Candidatus Uhriibacteriota</taxon>
    </lineage>
</organism>